<dbReference type="EMBL" id="CP003788">
    <property type="protein sequence ID" value="AFR10758.1"/>
    <property type="molecule type" value="Genomic_DNA"/>
</dbReference>
<dbReference type="HOGENOM" id="CLU_3170793_0_0_11"/>
<dbReference type="AlphaFoldDB" id="J7LAR7"/>
<dbReference type="Proteomes" id="UP000003779">
    <property type="component" value="Chromosome"/>
</dbReference>
<evidence type="ECO:0000313" key="1">
    <source>
        <dbReference type="EMBL" id="AFR10758.1"/>
    </source>
</evidence>
<name>J7LAR7_NOCAA</name>
<proteinExistence type="predicted"/>
<dbReference type="STRING" id="1205910.B005_0068"/>
<dbReference type="KEGG" id="nal:B005_0068"/>
<reference evidence="1 2" key="1">
    <citation type="journal article" date="2012" name="J. Bacteriol.">
        <title>Whole-Genome Sequence of Nocardiopsis alba Strain ATCC BAA-2165, Associated with Honeybees.</title>
        <authorList>
            <person name="Qiao J."/>
            <person name="Chen L."/>
            <person name="Li Y."/>
            <person name="Wang J."/>
            <person name="Zhang W."/>
            <person name="Chen S."/>
        </authorList>
    </citation>
    <scope>NUCLEOTIDE SEQUENCE [LARGE SCALE GENOMIC DNA]</scope>
    <source>
        <strain evidence="2">ATCC BAA-2165 / BE74</strain>
    </source>
</reference>
<protein>
    <submittedName>
        <fullName evidence="1">Uncharacterized protein</fullName>
    </submittedName>
</protein>
<accession>J7LAR7</accession>
<reference evidence="2" key="2">
    <citation type="submission" date="2012-08" db="EMBL/GenBank/DDBJ databases">
        <title>Whole-genome sequence of Nocardiopsis alba strain ATCC BAA-2165 associated with honeybees.</title>
        <authorList>
            <person name="Qiao J."/>
            <person name="Chen L."/>
            <person name="Li Y."/>
            <person name="Wang J."/>
            <person name="Zhang W."/>
            <person name="Chen S."/>
        </authorList>
    </citation>
    <scope>NUCLEOTIDE SEQUENCE [LARGE SCALE GENOMIC DNA]</scope>
    <source>
        <strain evidence="2">ATCC BAA-2165 / BE74</strain>
    </source>
</reference>
<evidence type="ECO:0000313" key="2">
    <source>
        <dbReference type="Proteomes" id="UP000003779"/>
    </source>
</evidence>
<sequence length="47" mass="4912">MVGGAFNGERVAEPYVHQGKRSLLDASGVVCPFSGRVHIVGRETVGA</sequence>
<organism evidence="1 2">
    <name type="scientific">Nocardiopsis alba (strain ATCC BAA-2165 / BE74)</name>
    <dbReference type="NCBI Taxonomy" id="1205910"/>
    <lineage>
        <taxon>Bacteria</taxon>
        <taxon>Bacillati</taxon>
        <taxon>Actinomycetota</taxon>
        <taxon>Actinomycetes</taxon>
        <taxon>Streptosporangiales</taxon>
        <taxon>Nocardiopsidaceae</taxon>
        <taxon>Nocardiopsis</taxon>
    </lineage>
</organism>
<gene>
    <name evidence="1" type="ordered locus">B005_0068</name>
</gene>